<dbReference type="EMBL" id="KZ155772">
    <property type="protein sequence ID" value="OUS48786.1"/>
    <property type="molecule type" value="Genomic_DNA"/>
</dbReference>
<evidence type="ECO:0000256" key="1">
    <source>
        <dbReference type="ARBA" id="ARBA00004141"/>
    </source>
</evidence>
<evidence type="ECO:0000313" key="7">
    <source>
        <dbReference type="EMBL" id="OUS48786.1"/>
    </source>
</evidence>
<comment type="similarity">
    <text evidence="2">Belongs to the multi antimicrobial extrusion (MATE) (TC 2.A.66.1) family.</text>
</comment>
<evidence type="ECO:0008006" key="8">
    <source>
        <dbReference type="Google" id="ProtNLM"/>
    </source>
</evidence>
<dbReference type="InterPro" id="IPR044644">
    <property type="entry name" value="DinF-like"/>
</dbReference>
<feature type="transmembrane region" description="Helical" evidence="6">
    <location>
        <begin position="42"/>
        <end position="64"/>
    </location>
</feature>
<gene>
    <name evidence="7" type="ORF">BE221DRAFT_157726</name>
</gene>
<sequence length="484" mass="51322">MGDVPAAIRHKARSVMVLVYKTLAVALVALGAPALLNSVNEPVVSLVETVLVSRVGTLFLAALAPASAMFGLVEEVCFAFSVAVTTALSALSVEREALGGGARAKLELAPPTEETTHLVTASVCAAFVGGLALALALQALYGPICKIMLVPNEVEALLRMYTVFRCVGLPMFAAANALEGAFLGRKDALTTMWVWLASGVITAGLQVLYITPGMGATSAVLFAGIALTTGQAYSFAMFSIIARRRGFLVLRSVFEVAETFSQSAKRAFKKLVDAEIISEVAWLVLNATARMTTYMILTTFATQFGVVPAAVNKTLLDIYILLGLCAEPVFTVGNVLLPRKRDNPEDVAITRRALFSIALFMGLTLGVAAYIACGSAVLFDDPRSLEMAKNLRVVVAVTIGFSTAAYATDGCVIGTGDAKFVGTAQLVNIAIFIAGFIFLQRSYGAAMSLQHVWSALLAFQALRLVEHAWKIREDEHALGLAIRG</sequence>
<dbReference type="AlphaFoldDB" id="A0A1Y5IGU7"/>
<name>A0A1Y5IGU7_OSTTA</name>
<organism evidence="7">
    <name type="scientific">Ostreococcus tauri</name>
    <name type="common">Marine green alga</name>
    <dbReference type="NCBI Taxonomy" id="70448"/>
    <lineage>
        <taxon>Eukaryota</taxon>
        <taxon>Viridiplantae</taxon>
        <taxon>Chlorophyta</taxon>
        <taxon>Mamiellophyceae</taxon>
        <taxon>Mamiellales</taxon>
        <taxon>Bathycoccaceae</taxon>
        <taxon>Ostreococcus</taxon>
    </lineage>
</organism>
<dbReference type="PANTHER" id="PTHR42893">
    <property type="entry name" value="PROTEIN DETOXIFICATION 44, CHLOROPLASTIC-RELATED"/>
    <property type="match status" value="1"/>
</dbReference>
<dbReference type="eggNOG" id="ENOG502T1ZQ">
    <property type="taxonomic scope" value="Eukaryota"/>
</dbReference>
<evidence type="ECO:0000256" key="6">
    <source>
        <dbReference type="SAM" id="Phobius"/>
    </source>
</evidence>
<evidence type="ECO:0000256" key="2">
    <source>
        <dbReference type="ARBA" id="ARBA00010199"/>
    </source>
</evidence>
<keyword evidence="4 6" id="KW-1133">Transmembrane helix</keyword>
<feature type="transmembrane region" description="Helical" evidence="6">
    <location>
        <begin position="318"/>
        <end position="337"/>
    </location>
</feature>
<protein>
    <recommendedName>
        <fullName evidence="8">Protein DETOXIFICATION</fullName>
    </recommendedName>
</protein>
<feature type="transmembrane region" description="Helical" evidence="6">
    <location>
        <begin position="220"/>
        <end position="242"/>
    </location>
</feature>
<dbReference type="PANTHER" id="PTHR42893:SF46">
    <property type="entry name" value="PROTEIN DETOXIFICATION 44, CHLOROPLASTIC"/>
    <property type="match status" value="1"/>
</dbReference>
<keyword evidence="3 6" id="KW-0812">Transmembrane</keyword>
<comment type="subcellular location">
    <subcellularLocation>
        <location evidence="1">Membrane</location>
        <topology evidence="1">Multi-pass membrane protein</topology>
    </subcellularLocation>
</comment>
<reference evidence="7" key="1">
    <citation type="submission" date="2017-04" db="EMBL/GenBank/DDBJ databases">
        <title>Population genomics of picophytoplankton unveils novel chromosome hypervariability.</title>
        <authorList>
            <consortium name="DOE Joint Genome Institute"/>
            <person name="Blanc-Mathieu R."/>
            <person name="Krasovec M."/>
            <person name="Hebrard M."/>
            <person name="Yau S."/>
            <person name="Desgranges E."/>
            <person name="Martin J."/>
            <person name="Schackwitz W."/>
            <person name="Kuo A."/>
            <person name="Salin G."/>
            <person name="Donnadieu C."/>
            <person name="Desdevises Y."/>
            <person name="Sanchez-Ferandin S."/>
            <person name="Moreau H."/>
            <person name="Rivals E."/>
            <person name="Grigoriev I.V."/>
            <person name="Grimsley N."/>
            <person name="Eyre-Walker A."/>
            <person name="Piganeau G."/>
        </authorList>
    </citation>
    <scope>NUCLEOTIDE SEQUENCE [LARGE SCALE GENOMIC DNA]</scope>
    <source>
        <strain evidence="7">RCC 1115</strain>
    </source>
</reference>
<feature type="transmembrane region" description="Helical" evidence="6">
    <location>
        <begin position="188"/>
        <end position="208"/>
    </location>
</feature>
<evidence type="ECO:0000256" key="5">
    <source>
        <dbReference type="ARBA" id="ARBA00023136"/>
    </source>
</evidence>
<dbReference type="GO" id="GO:0016020">
    <property type="term" value="C:membrane"/>
    <property type="evidence" value="ECO:0007669"/>
    <property type="project" value="UniProtKB-SubCell"/>
</dbReference>
<evidence type="ECO:0000256" key="3">
    <source>
        <dbReference type="ARBA" id="ARBA00022692"/>
    </source>
</evidence>
<feature type="transmembrane region" description="Helical" evidence="6">
    <location>
        <begin position="391"/>
        <end position="408"/>
    </location>
</feature>
<feature type="transmembrane region" description="Helical" evidence="6">
    <location>
        <begin position="18"/>
        <end position="36"/>
    </location>
</feature>
<accession>A0A1Y5IGU7</accession>
<evidence type="ECO:0000256" key="4">
    <source>
        <dbReference type="ARBA" id="ARBA00022989"/>
    </source>
</evidence>
<feature type="transmembrane region" description="Helical" evidence="6">
    <location>
        <begin position="357"/>
        <end position="379"/>
    </location>
</feature>
<feature type="transmembrane region" description="Helical" evidence="6">
    <location>
        <begin position="162"/>
        <end position="182"/>
    </location>
</feature>
<proteinExistence type="inferred from homology"/>
<keyword evidence="5 6" id="KW-0472">Membrane</keyword>
<feature type="transmembrane region" description="Helical" evidence="6">
    <location>
        <begin position="420"/>
        <end position="439"/>
    </location>
</feature>
<dbReference type="Proteomes" id="UP000195557">
    <property type="component" value="Unassembled WGS sequence"/>
</dbReference>
<feature type="transmembrane region" description="Helical" evidence="6">
    <location>
        <begin position="118"/>
        <end position="141"/>
    </location>
</feature>
<feature type="transmembrane region" description="Helical" evidence="6">
    <location>
        <begin position="291"/>
        <end position="311"/>
    </location>
</feature>